<dbReference type="GO" id="GO:0007200">
    <property type="term" value="P:phospholipase C-activating G protein-coupled receptor signaling pathway"/>
    <property type="evidence" value="ECO:0007669"/>
    <property type="project" value="TreeGrafter"/>
</dbReference>
<keyword evidence="2" id="KW-0862">Zinc</keyword>
<dbReference type="GO" id="GO:0016020">
    <property type="term" value="C:membrane"/>
    <property type="evidence" value="ECO:0007669"/>
    <property type="project" value="UniProtKB-SubCell"/>
</dbReference>
<dbReference type="PRINTS" id="PR00008">
    <property type="entry name" value="DAGPEDOMAIN"/>
</dbReference>
<evidence type="ECO:0000256" key="2">
    <source>
        <dbReference type="ARBA" id="ARBA00022833"/>
    </source>
</evidence>
<dbReference type="InterPro" id="IPR046349">
    <property type="entry name" value="C1-like_sf"/>
</dbReference>
<reference evidence="5 6" key="1">
    <citation type="journal article" date="2024" name="BMC Genomics">
        <title>De novo assembly and annotation of Popillia japonica's genome with initial clues to its potential as an invasive pest.</title>
        <authorList>
            <person name="Cucini C."/>
            <person name="Boschi S."/>
            <person name="Funari R."/>
            <person name="Cardaioli E."/>
            <person name="Iannotti N."/>
            <person name="Marturano G."/>
            <person name="Paoli F."/>
            <person name="Bruttini M."/>
            <person name="Carapelli A."/>
            <person name="Frati F."/>
            <person name="Nardi F."/>
        </authorList>
    </citation>
    <scope>NUCLEOTIDE SEQUENCE [LARGE SCALE GENOMIC DNA]</scope>
    <source>
        <strain evidence="5">DMR45628</strain>
    </source>
</reference>
<dbReference type="GO" id="GO:0005829">
    <property type="term" value="C:cytosol"/>
    <property type="evidence" value="ECO:0007669"/>
    <property type="project" value="TreeGrafter"/>
</dbReference>
<dbReference type="Pfam" id="PF00130">
    <property type="entry name" value="C1_1"/>
    <property type="match status" value="2"/>
</dbReference>
<dbReference type="PROSITE" id="PS50081">
    <property type="entry name" value="ZF_DAG_PE_2"/>
    <property type="match status" value="2"/>
</dbReference>
<evidence type="ECO:0000259" key="4">
    <source>
        <dbReference type="PROSITE" id="PS50081"/>
    </source>
</evidence>
<dbReference type="SUPFAM" id="SSF57889">
    <property type="entry name" value="Cysteine-rich domain"/>
    <property type="match status" value="2"/>
</dbReference>
<dbReference type="GO" id="GO:0035556">
    <property type="term" value="P:intracellular signal transduction"/>
    <property type="evidence" value="ECO:0007669"/>
    <property type="project" value="TreeGrafter"/>
</dbReference>
<evidence type="ECO:0000256" key="1">
    <source>
        <dbReference type="ARBA" id="ARBA00022723"/>
    </source>
</evidence>
<dbReference type="GO" id="GO:0004674">
    <property type="term" value="F:protein serine/threonine kinase activity"/>
    <property type="evidence" value="ECO:0007669"/>
    <property type="project" value="UniProtKB-KW"/>
</dbReference>
<dbReference type="SMART" id="SM00109">
    <property type="entry name" value="C1"/>
    <property type="match status" value="2"/>
</dbReference>
<dbReference type="Proteomes" id="UP001458880">
    <property type="component" value="Unassembled WGS sequence"/>
</dbReference>
<dbReference type="Gene3D" id="3.30.60.20">
    <property type="match status" value="2"/>
</dbReference>
<keyword evidence="6" id="KW-1185">Reference proteome</keyword>
<dbReference type="PROSITE" id="PS00479">
    <property type="entry name" value="ZF_DAG_PE_1"/>
    <property type="match status" value="1"/>
</dbReference>
<dbReference type="PANTHER" id="PTHR22968">
    <property type="entry name" value="PROTEIN KINASE C, MU"/>
    <property type="match status" value="1"/>
</dbReference>
<feature type="domain" description="Phorbol-ester/DAG-type" evidence="4">
    <location>
        <begin position="197"/>
        <end position="229"/>
    </location>
</feature>
<evidence type="ECO:0000313" key="5">
    <source>
        <dbReference type="EMBL" id="KAK9732276.1"/>
    </source>
</evidence>
<feature type="domain" description="Phorbol-ester/DAG-type" evidence="4">
    <location>
        <begin position="125"/>
        <end position="175"/>
    </location>
</feature>
<evidence type="ECO:0000256" key="3">
    <source>
        <dbReference type="SAM" id="MobiDB-lite"/>
    </source>
</evidence>
<dbReference type="AlphaFoldDB" id="A0AAW1LHF9"/>
<dbReference type="EMBL" id="JASPKY010000120">
    <property type="protein sequence ID" value="KAK9732276.1"/>
    <property type="molecule type" value="Genomic_DNA"/>
</dbReference>
<protein>
    <submittedName>
        <fullName evidence="5">Phorbol esters/diacylglycerol binding domain (C1 domain)</fullName>
    </submittedName>
</protein>
<proteinExistence type="predicted"/>
<dbReference type="GO" id="GO:0008270">
    <property type="term" value="F:zinc ion binding"/>
    <property type="evidence" value="ECO:0007669"/>
    <property type="project" value="UniProtKB-KW"/>
</dbReference>
<dbReference type="InterPro" id="IPR002219">
    <property type="entry name" value="PKC_DAG/PE"/>
</dbReference>
<dbReference type="PANTHER" id="PTHR22968:SF26">
    <property type="entry name" value="SERINE_THREONINE-PROTEIN KINASE D3"/>
    <property type="match status" value="1"/>
</dbReference>
<organism evidence="5 6">
    <name type="scientific">Popillia japonica</name>
    <name type="common">Japanese beetle</name>
    <dbReference type="NCBI Taxonomy" id="7064"/>
    <lineage>
        <taxon>Eukaryota</taxon>
        <taxon>Metazoa</taxon>
        <taxon>Ecdysozoa</taxon>
        <taxon>Arthropoda</taxon>
        <taxon>Hexapoda</taxon>
        <taxon>Insecta</taxon>
        <taxon>Pterygota</taxon>
        <taxon>Neoptera</taxon>
        <taxon>Endopterygota</taxon>
        <taxon>Coleoptera</taxon>
        <taxon>Polyphaga</taxon>
        <taxon>Scarabaeiformia</taxon>
        <taxon>Scarabaeidae</taxon>
        <taxon>Rutelinae</taxon>
        <taxon>Popillia</taxon>
    </lineage>
</organism>
<sequence length="252" mass="28441">MMFTGGSQFKKRNSSASSNGPKMMFTGGSQFKKRNSSASSNGPRKHERISRSGNASEGKPRPPRQTIVMHKNVEGSVHSTTPLLTLSSIDSSVESIDDEFQRSRGKDITRRRGAVKHQKVHDVKGHRFLAKFFRQPTFCAFCKEFLWGFGKQGYQCQSCQTAVHKKCHDKLLGKCPGSGRNSESTIYLRERFKIDLPHRFKLHTFMSPTFCDHCGSLLYGIYKQGLKCEVTGHFGCYGENCSQSFDSLEDNY</sequence>
<evidence type="ECO:0000313" key="6">
    <source>
        <dbReference type="Proteomes" id="UP001458880"/>
    </source>
</evidence>
<keyword evidence="1" id="KW-0479">Metal-binding</keyword>
<dbReference type="InterPro" id="IPR020454">
    <property type="entry name" value="DAG/PE-bd"/>
</dbReference>
<comment type="caution">
    <text evidence="5">The sequence shown here is derived from an EMBL/GenBank/DDBJ whole genome shotgun (WGS) entry which is preliminary data.</text>
</comment>
<name>A0AAW1LHF9_POPJA</name>
<accession>A0AAW1LHF9</accession>
<dbReference type="FunFam" id="3.30.60.20:FF:000008">
    <property type="entry name" value="Protein kinase C theta"/>
    <property type="match status" value="1"/>
</dbReference>
<dbReference type="CDD" id="cd20834">
    <property type="entry name" value="C1_nPKC_theta-like_rpt1"/>
    <property type="match status" value="1"/>
</dbReference>
<feature type="region of interest" description="Disordered" evidence="3">
    <location>
        <begin position="1"/>
        <end position="65"/>
    </location>
</feature>
<gene>
    <name evidence="5" type="ORF">QE152_g12927</name>
</gene>